<feature type="signal peptide" evidence="1">
    <location>
        <begin position="1"/>
        <end position="17"/>
    </location>
</feature>
<organism evidence="2">
    <name type="scientific">Arundo donax</name>
    <name type="common">Giant reed</name>
    <name type="synonym">Donax arundinaceus</name>
    <dbReference type="NCBI Taxonomy" id="35708"/>
    <lineage>
        <taxon>Eukaryota</taxon>
        <taxon>Viridiplantae</taxon>
        <taxon>Streptophyta</taxon>
        <taxon>Embryophyta</taxon>
        <taxon>Tracheophyta</taxon>
        <taxon>Spermatophyta</taxon>
        <taxon>Magnoliopsida</taxon>
        <taxon>Liliopsida</taxon>
        <taxon>Poales</taxon>
        <taxon>Poaceae</taxon>
        <taxon>PACMAD clade</taxon>
        <taxon>Arundinoideae</taxon>
        <taxon>Arundineae</taxon>
        <taxon>Arundo</taxon>
    </lineage>
</organism>
<accession>A0A0A9GKP6</accession>
<reference evidence="2" key="2">
    <citation type="journal article" date="2015" name="Data Brief">
        <title>Shoot transcriptome of the giant reed, Arundo donax.</title>
        <authorList>
            <person name="Barrero R.A."/>
            <person name="Guerrero F.D."/>
            <person name="Moolhuijzen P."/>
            <person name="Goolsby J.A."/>
            <person name="Tidwell J."/>
            <person name="Bellgard S.E."/>
            <person name="Bellgard M.I."/>
        </authorList>
    </citation>
    <scope>NUCLEOTIDE SEQUENCE</scope>
    <source>
        <tissue evidence="2">Shoot tissue taken approximately 20 cm above the soil surface</tissue>
    </source>
</reference>
<name>A0A0A9GKP6_ARUDO</name>
<evidence type="ECO:0000313" key="2">
    <source>
        <dbReference type="EMBL" id="JAE21263.1"/>
    </source>
</evidence>
<keyword evidence="1" id="KW-0732">Signal</keyword>
<dbReference type="AlphaFoldDB" id="A0A0A9GKP6"/>
<proteinExistence type="predicted"/>
<feature type="chain" id="PRO_5002062637" evidence="1">
    <location>
        <begin position="18"/>
        <end position="101"/>
    </location>
</feature>
<dbReference type="EMBL" id="GBRH01176633">
    <property type="protein sequence ID" value="JAE21263.1"/>
    <property type="molecule type" value="Transcribed_RNA"/>
</dbReference>
<sequence length="101" mass="11580">MASHLQSFLVLQHGVVACEISSSEAYDNEDLDGSRLREEKKKGWKFGDHWIWGGRCWPVATGSRRRAMVFLEELRRFGAGAALYFGEGVIWEKERSFRQGT</sequence>
<protein>
    <submittedName>
        <fullName evidence="2">Uncharacterized protein</fullName>
    </submittedName>
</protein>
<evidence type="ECO:0000256" key="1">
    <source>
        <dbReference type="SAM" id="SignalP"/>
    </source>
</evidence>
<reference evidence="2" key="1">
    <citation type="submission" date="2014-09" db="EMBL/GenBank/DDBJ databases">
        <authorList>
            <person name="Magalhaes I.L.F."/>
            <person name="Oliveira U."/>
            <person name="Santos F.R."/>
            <person name="Vidigal T.H.D.A."/>
            <person name="Brescovit A.D."/>
            <person name="Santos A.J."/>
        </authorList>
    </citation>
    <scope>NUCLEOTIDE SEQUENCE</scope>
    <source>
        <tissue evidence="2">Shoot tissue taken approximately 20 cm above the soil surface</tissue>
    </source>
</reference>